<keyword evidence="5" id="KW-1185">Reference proteome</keyword>
<protein>
    <submittedName>
        <fullName evidence="4">Uncharacterized protein</fullName>
    </submittedName>
</protein>
<evidence type="ECO:0000313" key="4">
    <source>
        <dbReference type="EMBL" id="KAJ8759512.1"/>
    </source>
</evidence>
<evidence type="ECO:0000256" key="3">
    <source>
        <dbReference type="ARBA" id="ARBA00023315"/>
    </source>
</evidence>
<accession>A0AAV8SYN0</accession>
<dbReference type="Gene3D" id="3.30.559.10">
    <property type="entry name" value="Chloramphenicol acetyltransferase-like domain"/>
    <property type="match status" value="2"/>
</dbReference>
<dbReference type="PANTHER" id="PTHR31623">
    <property type="entry name" value="F21J9.9"/>
    <property type="match status" value="1"/>
</dbReference>
<dbReference type="PANTHER" id="PTHR31623:SF17">
    <property type="entry name" value="F21J9.9"/>
    <property type="match status" value="1"/>
</dbReference>
<dbReference type="InterPro" id="IPR023213">
    <property type="entry name" value="CAT-like_dom_sf"/>
</dbReference>
<keyword evidence="3" id="KW-0012">Acyltransferase</keyword>
<dbReference type="Proteomes" id="UP001159364">
    <property type="component" value="Linkage Group LG07"/>
</dbReference>
<reference evidence="4 5" key="1">
    <citation type="submission" date="2021-09" db="EMBL/GenBank/DDBJ databases">
        <title>Genomic insights and catalytic innovation underlie evolution of tropane alkaloids biosynthesis.</title>
        <authorList>
            <person name="Wang Y.-J."/>
            <person name="Tian T."/>
            <person name="Huang J.-P."/>
            <person name="Huang S.-X."/>
        </authorList>
    </citation>
    <scope>NUCLEOTIDE SEQUENCE [LARGE SCALE GENOMIC DNA]</scope>
    <source>
        <strain evidence="4">KIB-2018</strain>
        <tissue evidence="4">Leaf</tissue>
    </source>
</reference>
<keyword evidence="2" id="KW-0808">Transferase</keyword>
<proteinExistence type="inferred from homology"/>
<evidence type="ECO:0000313" key="5">
    <source>
        <dbReference type="Proteomes" id="UP001159364"/>
    </source>
</evidence>
<gene>
    <name evidence="4" type="ORF">K2173_007129</name>
</gene>
<dbReference type="GO" id="GO:0016746">
    <property type="term" value="F:acyltransferase activity"/>
    <property type="evidence" value="ECO:0007669"/>
    <property type="project" value="UniProtKB-KW"/>
</dbReference>
<comment type="caution">
    <text evidence="4">The sequence shown here is derived from an EMBL/GenBank/DDBJ whole genome shotgun (WGS) entry which is preliminary data.</text>
</comment>
<evidence type="ECO:0000256" key="2">
    <source>
        <dbReference type="ARBA" id="ARBA00022679"/>
    </source>
</evidence>
<dbReference type="AlphaFoldDB" id="A0AAV8SYN0"/>
<name>A0AAV8SYN0_9ROSI</name>
<evidence type="ECO:0000256" key="1">
    <source>
        <dbReference type="ARBA" id="ARBA00009861"/>
    </source>
</evidence>
<comment type="similarity">
    <text evidence="1">Belongs to the plant acyltransferase family.</text>
</comment>
<dbReference type="Pfam" id="PF02458">
    <property type="entry name" value="Transferase"/>
    <property type="match status" value="1"/>
</dbReference>
<organism evidence="4 5">
    <name type="scientific">Erythroxylum novogranatense</name>
    <dbReference type="NCBI Taxonomy" id="1862640"/>
    <lineage>
        <taxon>Eukaryota</taxon>
        <taxon>Viridiplantae</taxon>
        <taxon>Streptophyta</taxon>
        <taxon>Embryophyta</taxon>
        <taxon>Tracheophyta</taxon>
        <taxon>Spermatophyta</taxon>
        <taxon>Magnoliopsida</taxon>
        <taxon>eudicotyledons</taxon>
        <taxon>Gunneridae</taxon>
        <taxon>Pentapetalae</taxon>
        <taxon>rosids</taxon>
        <taxon>fabids</taxon>
        <taxon>Malpighiales</taxon>
        <taxon>Erythroxylaceae</taxon>
        <taxon>Erythroxylum</taxon>
    </lineage>
</organism>
<dbReference type="EMBL" id="JAIWQS010000007">
    <property type="protein sequence ID" value="KAJ8759512.1"/>
    <property type="molecule type" value="Genomic_DNA"/>
</dbReference>
<sequence length="350" mass="39487">MFVEANARGSIFDVIQHRNLDDFNKLLPFESSQVNDLVAAVQVTHFDCGGTVIGLLFQHKIGDGMSSINFLNNWGEIARGNNHVSSPCFDLAVRFPPINLEDFDHNSEVVKENVSSKWFMCNAKSIAALRDRYGENSDTAGKTIRPSKIETLTAFITSRIMAATHQSVNSSDRTYLVHHPINLRPRMDPPLSKQHFGNIIIEPVVATADLKANDGWCYGIISQMRETISSVDAEYVKNLKGEEYLDIMKKRAEKFKAENVTSIVFTSACRFPLYDVDFGWGKAVWIGMGGWPFHNMILFLDSKVEGDIEVHILLKDEVMANFVNDEELHAFLSPIPFFPFVKELKPQARL</sequence>